<dbReference type="GeneTree" id="ENSGT00940000155161"/>
<dbReference type="InterPro" id="IPR015915">
    <property type="entry name" value="Kelch-typ_b-propeller"/>
</dbReference>
<keyword evidence="5" id="KW-1185">Reference proteome</keyword>
<evidence type="ECO:0000313" key="5">
    <source>
        <dbReference type="Proteomes" id="UP000694402"/>
    </source>
</evidence>
<keyword evidence="2" id="KW-0677">Repeat</keyword>
<dbReference type="Pfam" id="PF01344">
    <property type="entry name" value="Kelch_1"/>
    <property type="match status" value="2"/>
</dbReference>
<evidence type="ECO:0008006" key="6">
    <source>
        <dbReference type="Google" id="ProtNLM"/>
    </source>
</evidence>
<dbReference type="Pfam" id="PF24681">
    <property type="entry name" value="Kelch_KLHDC2_KLHL20_DRC7"/>
    <property type="match status" value="1"/>
</dbReference>
<reference evidence="5" key="1">
    <citation type="journal article" date="2018" name="PLoS ONE">
        <title>Chinook salmon (Oncorhynchus tshawytscha) genome and transcriptome.</title>
        <authorList>
            <person name="Christensen K.A."/>
            <person name="Leong J.S."/>
            <person name="Sakhrani D."/>
            <person name="Biagi C.A."/>
            <person name="Minkley D.R."/>
            <person name="Withler R.E."/>
            <person name="Rondeau E.B."/>
            <person name="Koop B.F."/>
            <person name="Devlin R.H."/>
        </authorList>
    </citation>
    <scope>NUCLEOTIDE SEQUENCE [LARGE SCALE GENOMIC DNA]</scope>
</reference>
<dbReference type="InterPro" id="IPR011043">
    <property type="entry name" value="Gal_Oxase/kelch_b-propeller"/>
</dbReference>
<protein>
    <recommendedName>
        <fullName evidence="6">Kelch-like protein 20</fullName>
    </recommendedName>
</protein>
<gene>
    <name evidence="4" type="primary">LOC112248845</name>
</gene>
<dbReference type="Proteomes" id="UP000694402">
    <property type="component" value="Unassembled WGS sequence"/>
</dbReference>
<dbReference type="InterPro" id="IPR006652">
    <property type="entry name" value="Kelch_1"/>
</dbReference>
<dbReference type="PANTHER" id="PTHR24412:SF441">
    <property type="entry name" value="KELCH-LIKE PROTEIN 28"/>
    <property type="match status" value="1"/>
</dbReference>
<dbReference type="PANTHER" id="PTHR24412">
    <property type="entry name" value="KELCH PROTEIN"/>
    <property type="match status" value="1"/>
</dbReference>
<proteinExistence type="predicted"/>
<evidence type="ECO:0000313" key="4">
    <source>
        <dbReference type="Ensembl" id="ENSOTSP00005139918.1"/>
    </source>
</evidence>
<dbReference type="Ensembl" id="ENSOTST00005137686.1">
    <property type="protein sequence ID" value="ENSOTSP00005139918.1"/>
    <property type="gene ID" value="ENSOTSG00005020916.2"/>
</dbReference>
<dbReference type="PRINTS" id="PR00501">
    <property type="entry name" value="KELCHREPEAT"/>
</dbReference>
<reference evidence="4" key="2">
    <citation type="submission" date="2025-08" db="UniProtKB">
        <authorList>
            <consortium name="Ensembl"/>
        </authorList>
    </citation>
    <scope>IDENTIFICATION</scope>
</reference>
<organism evidence="4 5">
    <name type="scientific">Oncorhynchus tshawytscha</name>
    <name type="common">Chinook salmon</name>
    <name type="synonym">Salmo tshawytscha</name>
    <dbReference type="NCBI Taxonomy" id="74940"/>
    <lineage>
        <taxon>Eukaryota</taxon>
        <taxon>Metazoa</taxon>
        <taxon>Chordata</taxon>
        <taxon>Craniata</taxon>
        <taxon>Vertebrata</taxon>
        <taxon>Euteleostomi</taxon>
        <taxon>Actinopterygii</taxon>
        <taxon>Neopterygii</taxon>
        <taxon>Teleostei</taxon>
        <taxon>Protacanthopterygii</taxon>
        <taxon>Salmoniformes</taxon>
        <taxon>Salmonidae</taxon>
        <taxon>Salmoninae</taxon>
        <taxon>Oncorhynchus</taxon>
    </lineage>
</organism>
<evidence type="ECO:0000256" key="2">
    <source>
        <dbReference type="ARBA" id="ARBA00022737"/>
    </source>
</evidence>
<dbReference type="AlphaFoldDB" id="A0AAZ3RG01"/>
<evidence type="ECO:0000256" key="1">
    <source>
        <dbReference type="ARBA" id="ARBA00022441"/>
    </source>
</evidence>
<name>A0AAZ3RG01_ONCTS</name>
<evidence type="ECO:0000256" key="3">
    <source>
        <dbReference type="SAM" id="MobiDB-lite"/>
    </source>
</evidence>
<dbReference type="SMART" id="SM00612">
    <property type="entry name" value="Kelch"/>
    <property type="match status" value="6"/>
</dbReference>
<feature type="region of interest" description="Disordered" evidence="3">
    <location>
        <begin position="41"/>
        <end position="62"/>
    </location>
</feature>
<accession>A0AAZ3RG01</accession>
<dbReference type="Gene3D" id="2.120.10.80">
    <property type="entry name" value="Kelch-type beta propeller"/>
    <property type="match status" value="1"/>
</dbReference>
<dbReference type="SUPFAM" id="SSF50965">
    <property type="entry name" value="Galactose oxidase, central domain"/>
    <property type="match status" value="2"/>
</dbReference>
<keyword evidence="1" id="KW-0880">Kelch repeat</keyword>
<sequence length="362" mass="40162">MKAQGCNQFQRIHFTGLVESLANIPEVLFPDTQEVMIHKDRQGGVGGRHGSPSSMSLHRQHSKLPPKEVFNDIMYIVGGWTQEDPSCPVEQFYPLENEWKNMASMVNHRGNVAVCGLYGKIYTVGGSDGVTYKSNVDRYDPQTNIWSNDVTPLSSPRSGVCLVEMDGYLYALGGYDGMVCTNTVERYNPKMNSWTKQAPMLSRRCGAAAAVMEGQLYVIGGSDGDIPMNTVERFNPLDGIWYACPPMLTARENAGCCVYLGRLFVTGGRDDLNLELSTAEKFDPDALRWTPVKHMRCKRNNMSLMVFNGSLLAVGGSDGVTNLKTIEVYNHESNTWRHFGSMKTKHPGGHVAMLNTKHGYSL</sequence>
<reference evidence="4" key="3">
    <citation type="submission" date="2025-09" db="UniProtKB">
        <authorList>
            <consortium name="Ensembl"/>
        </authorList>
    </citation>
    <scope>IDENTIFICATION</scope>
</reference>